<name>A0ABD5T3F2_9EURY</name>
<gene>
    <name evidence="2" type="ORF">ACFQDD_06975</name>
</gene>
<evidence type="ECO:0000313" key="3">
    <source>
        <dbReference type="Proteomes" id="UP001596274"/>
    </source>
</evidence>
<organism evidence="2 3">
    <name type="scientific">Halorubrum pallidum</name>
    <dbReference type="NCBI Taxonomy" id="1526114"/>
    <lineage>
        <taxon>Archaea</taxon>
        <taxon>Methanobacteriati</taxon>
        <taxon>Methanobacteriota</taxon>
        <taxon>Stenosarchaea group</taxon>
        <taxon>Halobacteria</taxon>
        <taxon>Halobacteriales</taxon>
        <taxon>Haloferacaceae</taxon>
        <taxon>Halorubrum</taxon>
    </lineage>
</organism>
<keyword evidence="3" id="KW-1185">Reference proteome</keyword>
<reference evidence="2 3" key="1">
    <citation type="journal article" date="2019" name="Int. J. Syst. Evol. Microbiol.">
        <title>The Global Catalogue of Microorganisms (GCM) 10K type strain sequencing project: providing services to taxonomists for standard genome sequencing and annotation.</title>
        <authorList>
            <consortium name="The Broad Institute Genomics Platform"/>
            <consortium name="The Broad Institute Genome Sequencing Center for Infectious Disease"/>
            <person name="Wu L."/>
            <person name="Ma J."/>
        </authorList>
    </citation>
    <scope>NUCLEOTIDE SEQUENCE [LARGE SCALE GENOMIC DNA]</scope>
    <source>
        <strain evidence="2 3">PJ61</strain>
    </source>
</reference>
<dbReference type="AlphaFoldDB" id="A0ABD5T3F2"/>
<protein>
    <submittedName>
        <fullName evidence="2">Uncharacterized protein</fullName>
    </submittedName>
</protein>
<evidence type="ECO:0000313" key="2">
    <source>
        <dbReference type="EMBL" id="MFC6771260.1"/>
    </source>
</evidence>
<dbReference type="EMBL" id="JBHSWT010000317">
    <property type="protein sequence ID" value="MFC6771260.1"/>
    <property type="molecule type" value="Genomic_DNA"/>
</dbReference>
<dbReference type="Proteomes" id="UP001596274">
    <property type="component" value="Unassembled WGS sequence"/>
</dbReference>
<proteinExistence type="predicted"/>
<accession>A0ABD5T3F2</accession>
<comment type="caution">
    <text evidence="2">The sequence shown here is derived from an EMBL/GenBank/DDBJ whole genome shotgun (WGS) entry which is preliminary data.</text>
</comment>
<sequence>MAHADDTHDASNGGESGSDDWETVTGQVGVITEREHASLFEGVDGDGHPGVRVRAKTVGVESNYRVEVEMFGGDRRERRAEVVTTDDAEQARKYAEAFEAVLGSLPAGWQPYVIENRALTRSQASLTVSQAEGPGRVEINNTSRRFSTRSTFELRGFRREAALHGSARGVKRSALATALSDLVESIEAAQ</sequence>
<feature type="region of interest" description="Disordered" evidence="1">
    <location>
        <begin position="1"/>
        <end position="22"/>
    </location>
</feature>
<evidence type="ECO:0000256" key="1">
    <source>
        <dbReference type="SAM" id="MobiDB-lite"/>
    </source>
</evidence>